<sequence length="244" mass="27833">MNSEKLAEVILVGNTEGLNNLTARVKCMLHNKSDRESRRSVNESEISHLRNKLCKRKGASAHMEDKRINQILNPENMHQAKLKVISNKGASGINGISVEEIDEYIKDNWAGIRQEIIGRRYKPQPVIRVEISKPNGGKRKLGIPTVMDRTIQQAIVQVLTPIIDQKFSETSYGFRPGRNCQMAITKILEYLNDGFEWVVDIDLEKFFDKVPQDKLMSRTPQSKARLYLSGIVWTTEAIVLMIRT</sequence>
<evidence type="ECO:0000313" key="2">
    <source>
        <dbReference type="EMBL" id="MEB3429269.1"/>
    </source>
</evidence>
<dbReference type="RefSeq" id="WP_324619469.1">
    <property type="nucleotide sequence ID" value="NZ_JAYKOT010000003.1"/>
</dbReference>
<dbReference type="InterPro" id="IPR000477">
    <property type="entry name" value="RT_dom"/>
</dbReference>
<keyword evidence="2" id="KW-0808">Transferase</keyword>
<dbReference type="Proteomes" id="UP001357733">
    <property type="component" value="Unassembled WGS sequence"/>
</dbReference>
<keyword evidence="3" id="KW-1185">Reference proteome</keyword>
<keyword evidence="2" id="KW-0695">RNA-directed DNA polymerase</keyword>
<dbReference type="AlphaFoldDB" id="A0AAW9MXN1"/>
<proteinExistence type="predicted"/>
<feature type="domain" description="Reverse transcriptase" evidence="1">
    <location>
        <begin position="131"/>
        <end position="223"/>
    </location>
</feature>
<dbReference type="Pfam" id="PF00078">
    <property type="entry name" value="RVT_1"/>
    <property type="match status" value="1"/>
</dbReference>
<dbReference type="EMBL" id="JAYKOT010000003">
    <property type="protein sequence ID" value="MEB3429269.1"/>
    <property type="molecule type" value="Genomic_DNA"/>
</dbReference>
<dbReference type="GO" id="GO:0003964">
    <property type="term" value="F:RNA-directed DNA polymerase activity"/>
    <property type="evidence" value="ECO:0007669"/>
    <property type="project" value="UniProtKB-KW"/>
</dbReference>
<dbReference type="InterPro" id="IPR043502">
    <property type="entry name" value="DNA/RNA_pol_sf"/>
</dbReference>
<evidence type="ECO:0000259" key="1">
    <source>
        <dbReference type="Pfam" id="PF00078"/>
    </source>
</evidence>
<dbReference type="PANTHER" id="PTHR34047">
    <property type="entry name" value="NUCLEAR INTRON MATURASE 1, MITOCHONDRIAL-RELATED"/>
    <property type="match status" value="1"/>
</dbReference>
<dbReference type="PANTHER" id="PTHR34047:SF8">
    <property type="entry name" value="PROTEIN YKFC"/>
    <property type="match status" value="1"/>
</dbReference>
<keyword evidence="2" id="KW-0548">Nucleotidyltransferase</keyword>
<accession>A0AAW9MXN1</accession>
<dbReference type="SUPFAM" id="SSF56672">
    <property type="entry name" value="DNA/RNA polymerases"/>
    <property type="match status" value="1"/>
</dbReference>
<dbReference type="CDD" id="cd01651">
    <property type="entry name" value="RT_G2_intron"/>
    <property type="match status" value="1"/>
</dbReference>
<protein>
    <submittedName>
        <fullName evidence="2">Reverse transcriptase domain-containing protein</fullName>
    </submittedName>
</protein>
<comment type="caution">
    <text evidence="2">The sequence shown here is derived from an EMBL/GenBank/DDBJ whole genome shotgun (WGS) entry which is preliminary data.</text>
</comment>
<organism evidence="2 3">
    <name type="scientific">Citroniella saccharovorans</name>
    <dbReference type="NCBI Taxonomy" id="2053367"/>
    <lineage>
        <taxon>Bacteria</taxon>
        <taxon>Bacillati</taxon>
        <taxon>Bacillota</taxon>
        <taxon>Tissierellia</taxon>
        <taxon>Tissierellales</taxon>
        <taxon>Peptoniphilaceae</taxon>
        <taxon>Citroniella</taxon>
    </lineage>
</organism>
<reference evidence="2 3" key="1">
    <citation type="submission" date="2024-01" db="EMBL/GenBank/DDBJ databases">
        <title>Complete genome sequence of Citroniella saccharovorans strain M6.X9, isolated from human fecal sample.</title>
        <authorList>
            <person name="Cheng G."/>
            <person name="Westerholm M."/>
            <person name="Schnurer A."/>
        </authorList>
    </citation>
    <scope>NUCLEOTIDE SEQUENCE [LARGE SCALE GENOMIC DNA]</scope>
    <source>
        <strain evidence="2 3">DSM 29873</strain>
    </source>
</reference>
<name>A0AAW9MXN1_9FIRM</name>
<gene>
    <name evidence="2" type="ORF">VLK81_04425</name>
</gene>
<evidence type="ECO:0000313" key="3">
    <source>
        <dbReference type="Proteomes" id="UP001357733"/>
    </source>
</evidence>
<dbReference type="InterPro" id="IPR051083">
    <property type="entry name" value="GrpII_Intron_Splice-Mob/Def"/>
</dbReference>